<proteinExistence type="predicted"/>
<name>A0A6A6GGN7_9PEZI</name>
<feature type="signal peptide" evidence="1">
    <location>
        <begin position="1"/>
        <end position="18"/>
    </location>
</feature>
<evidence type="ECO:0000313" key="2">
    <source>
        <dbReference type="EMBL" id="KAF2224620.1"/>
    </source>
</evidence>
<sequence length="77" mass="8438">MMIHSLSMLLIEFTLALAICRLRASGHWTIVGTASSNVVRHRVLQHCGQRSAAATKAHLPQAKAAQELKPHAAPRYI</sequence>
<dbReference type="EMBL" id="ML992505">
    <property type="protein sequence ID" value="KAF2224620.1"/>
    <property type="molecule type" value="Genomic_DNA"/>
</dbReference>
<protein>
    <recommendedName>
        <fullName evidence="4">Secreted protein</fullName>
    </recommendedName>
</protein>
<keyword evidence="3" id="KW-1185">Reference proteome</keyword>
<reference evidence="3" key="1">
    <citation type="journal article" date="2020" name="Stud. Mycol.">
        <title>101 Dothideomycetes genomes: A test case for predicting lifestyles and emergence of pathogens.</title>
        <authorList>
            <person name="Haridas S."/>
            <person name="Albert R."/>
            <person name="Binder M."/>
            <person name="Bloem J."/>
            <person name="LaButti K."/>
            <person name="Salamov A."/>
            <person name="Andreopoulos B."/>
            <person name="Baker S."/>
            <person name="Barry K."/>
            <person name="Bills G."/>
            <person name="Bluhm B."/>
            <person name="Cannon C."/>
            <person name="Castanera R."/>
            <person name="Culley D."/>
            <person name="Daum C."/>
            <person name="Ezra D."/>
            <person name="Gonzalez J."/>
            <person name="Henrissat B."/>
            <person name="Kuo A."/>
            <person name="Liang C."/>
            <person name="Lipzen A."/>
            <person name="Lutzoni F."/>
            <person name="Magnuson J."/>
            <person name="Mondo S."/>
            <person name="Nolan M."/>
            <person name="Ohm R."/>
            <person name="Pangilinan J."/>
            <person name="Park H.-J."/>
            <person name="Ramirez L."/>
            <person name="Alfaro M."/>
            <person name="Sun H."/>
            <person name="Tritt A."/>
            <person name="Yoshinaga Y."/>
            <person name="Zwiers L.-H."/>
            <person name="Turgeon B."/>
            <person name="Goodwin S."/>
            <person name="Spatafora J."/>
            <person name="Crous P."/>
            <person name="Grigoriev I."/>
        </authorList>
    </citation>
    <scope>NUCLEOTIDE SEQUENCE [LARGE SCALE GENOMIC DNA]</scope>
    <source>
        <strain evidence="3">CECT 20119</strain>
    </source>
</reference>
<evidence type="ECO:0000256" key="1">
    <source>
        <dbReference type="SAM" id="SignalP"/>
    </source>
</evidence>
<evidence type="ECO:0008006" key="4">
    <source>
        <dbReference type="Google" id="ProtNLM"/>
    </source>
</evidence>
<keyword evidence="1" id="KW-0732">Signal</keyword>
<feature type="chain" id="PRO_5025677985" description="Secreted protein" evidence="1">
    <location>
        <begin position="19"/>
        <end position="77"/>
    </location>
</feature>
<evidence type="ECO:0000313" key="3">
    <source>
        <dbReference type="Proteomes" id="UP000799538"/>
    </source>
</evidence>
<dbReference type="Proteomes" id="UP000799538">
    <property type="component" value="Unassembled WGS sequence"/>
</dbReference>
<gene>
    <name evidence="2" type="ORF">BDZ85DRAFT_261276</name>
</gene>
<accession>A0A6A6GGN7</accession>
<dbReference type="AlphaFoldDB" id="A0A6A6GGN7"/>
<organism evidence="2 3">
    <name type="scientific">Elsinoe ampelina</name>
    <dbReference type="NCBI Taxonomy" id="302913"/>
    <lineage>
        <taxon>Eukaryota</taxon>
        <taxon>Fungi</taxon>
        <taxon>Dikarya</taxon>
        <taxon>Ascomycota</taxon>
        <taxon>Pezizomycotina</taxon>
        <taxon>Dothideomycetes</taxon>
        <taxon>Dothideomycetidae</taxon>
        <taxon>Myriangiales</taxon>
        <taxon>Elsinoaceae</taxon>
        <taxon>Elsinoe</taxon>
    </lineage>
</organism>